<dbReference type="AlphaFoldDB" id="A0A7G3U9U5"/>
<dbReference type="Proteomes" id="UP000005940">
    <property type="component" value="Plasmid pSTS2"/>
</dbReference>
<dbReference type="RefSeq" id="WP_100249311.1">
    <property type="nucleotide sequence ID" value="NZ_CP029158.1"/>
</dbReference>
<keyword evidence="1" id="KW-0614">Plasmid</keyword>
<evidence type="ECO:0000313" key="1">
    <source>
        <dbReference type="EMBL" id="QKM65812.1"/>
    </source>
</evidence>
<gene>
    <name evidence="1" type="ORF">STSU_000210</name>
</gene>
<sequence>MRQTMPSADENARALELATQVAALLEQLDALQPGSVQAGPGRISGPGLEIRRNFEGGWTVRTDR</sequence>
<proteinExistence type="predicted"/>
<reference evidence="1 2" key="1">
    <citation type="journal article" date="2012" name="J. Bacteriol.">
        <title>Draft genome of Streptomyces tsukubaensis NRRL 18488, the producer of the clinically important immunosuppressant tacrolimus (FK506).</title>
        <authorList>
            <person name="Barreiro C."/>
            <person name="Prieto C."/>
            <person name="Sola-Landa A."/>
            <person name="Solera E."/>
            <person name="Martinez-Castro M."/>
            <person name="Perez-Redondo R."/>
            <person name="Garcia-Estrada C."/>
            <person name="Aparicio J.F."/>
            <person name="Fernandez-Martinez L.T."/>
            <person name="Santos-Aberturas J."/>
            <person name="Salehi-Najafabadi Z."/>
            <person name="Rodriguez-Garcia A."/>
            <person name="Tauch A."/>
            <person name="Martin J.F."/>
        </authorList>
    </citation>
    <scope>NUCLEOTIDE SEQUENCE [LARGE SCALE GENOMIC DNA]</scope>
    <source>
        <strain evidence="2">DSM 42081 / NBRC 108919 / NRRL 18488 / 9993</strain>
    </source>
</reference>
<protein>
    <submittedName>
        <fullName evidence="1">Uncharacterized protein</fullName>
    </submittedName>
</protein>
<geneLocation type="plasmid" evidence="1 2">
    <name>pSTS2</name>
</geneLocation>
<organism evidence="1 2">
    <name type="scientific">Streptomyces tsukubensis (strain DSM 42081 / NBRC 108919 / NRRL 18488 / 9993)</name>
    <dbReference type="NCBI Taxonomy" id="1114943"/>
    <lineage>
        <taxon>Bacteria</taxon>
        <taxon>Bacillati</taxon>
        <taxon>Actinomycetota</taxon>
        <taxon>Actinomycetes</taxon>
        <taxon>Kitasatosporales</taxon>
        <taxon>Streptomycetaceae</taxon>
        <taxon>Streptomyces</taxon>
    </lineage>
</organism>
<accession>A0A7G3U9U5</accession>
<evidence type="ECO:0000313" key="2">
    <source>
        <dbReference type="Proteomes" id="UP000005940"/>
    </source>
</evidence>
<dbReference type="EMBL" id="CP029158">
    <property type="protein sequence ID" value="QKM65812.1"/>
    <property type="molecule type" value="Genomic_DNA"/>
</dbReference>
<name>A0A7G3U9U5_STRT9</name>
<keyword evidence="2" id="KW-1185">Reference proteome</keyword>